<keyword evidence="1" id="KW-0347">Helicase</keyword>
<dbReference type="Proteomes" id="UP000559256">
    <property type="component" value="Unassembled WGS sequence"/>
</dbReference>
<dbReference type="GO" id="GO:0000723">
    <property type="term" value="P:telomere maintenance"/>
    <property type="evidence" value="ECO:0007669"/>
    <property type="project" value="InterPro"/>
</dbReference>
<organism evidence="5 6">
    <name type="scientific">Tetrapyrgos nigripes</name>
    <dbReference type="NCBI Taxonomy" id="182062"/>
    <lineage>
        <taxon>Eukaryota</taxon>
        <taxon>Fungi</taxon>
        <taxon>Dikarya</taxon>
        <taxon>Basidiomycota</taxon>
        <taxon>Agaricomycotina</taxon>
        <taxon>Agaricomycetes</taxon>
        <taxon>Agaricomycetidae</taxon>
        <taxon>Agaricales</taxon>
        <taxon>Marasmiineae</taxon>
        <taxon>Marasmiaceae</taxon>
        <taxon>Tetrapyrgos</taxon>
    </lineage>
</organism>
<dbReference type="GO" id="GO:0005524">
    <property type="term" value="F:ATP binding"/>
    <property type="evidence" value="ECO:0007669"/>
    <property type="project" value="UniProtKB-KW"/>
</dbReference>
<dbReference type="PANTHER" id="PTHR47642">
    <property type="entry name" value="ATP-DEPENDENT DNA HELICASE"/>
    <property type="match status" value="1"/>
</dbReference>
<accession>A0A8H5LQM9</accession>
<dbReference type="OrthoDB" id="3267861at2759"/>
<dbReference type="GO" id="GO:0016787">
    <property type="term" value="F:hydrolase activity"/>
    <property type="evidence" value="ECO:0007669"/>
    <property type="project" value="UniProtKB-KW"/>
</dbReference>
<dbReference type="InterPro" id="IPR046700">
    <property type="entry name" value="DUF6570"/>
</dbReference>
<evidence type="ECO:0000259" key="2">
    <source>
        <dbReference type="Pfam" id="PF05970"/>
    </source>
</evidence>
<comment type="cofactor">
    <cofactor evidence="1">
        <name>Mg(2+)</name>
        <dbReference type="ChEBI" id="CHEBI:18420"/>
    </cofactor>
</comment>
<keyword evidence="1" id="KW-0378">Hydrolase</keyword>
<keyword evidence="1" id="KW-0233">DNA recombination</keyword>
<dbReference type="InterPro" id="IPR027417">
    <property type="entry name" value="P-loop_NTPase"/>
</dbReference>
<dbReference type="InterPro" id="IPR010285">
    <property type="entry name" value="DNA_helicase_pif1-like_DEAD"/>
</dbReference>
<protein>
    <recommendedName>
        <fullName evidence="1">ATP-dependent DNA helicase</fullName>
        <ecNumber evidence="1">5.6.2.3</ecNumber>
    </recommendedName>
</protein>
<dbReference type="SUPFAM" id="SSF52540">
    <property type="entry name" value="P-loop containing nucleoside triphosphate hydrolases"/>
    <property type="match status" value="1"/>
</dbReference>
<comment type="catalytic activity">
    <reaction evidence="1">
        <text>ATP + H2O = ADP + phosphate + H(+)</text>
        <dbReference type="Rhea" id="RHEA:13065"/>
        <dbReference type="ChEBI" id="CHEBI:15377"/>
        <dbReference type="ChEBI" id="CHEBI:15378"/>
        <dbReference type="ChEBI" id="CHEBI:30616"/>
        <dbReference type="ChEBI" id="CHEBI:43474"/>
        <dbReference type="ChEBI" id="CHEBI:456216"/>
        <dbReference type="EC" id="5.6.2.3"/>
    </reaction>
</comment>
<keyword evidence="1" id="KW-0234">DNA repair</keyword>
<keyword evidence="6" id="KW-1185">Reference proteome</keyword>
<evidence type="ECO:0000259" key="4">
    <source>
        <dbReference type="Pfam" id="PF20209"/>
    </source>
</evidence>
<dbReference type="InterPro" id="IPR025476">
    <property type="entry name" value="Helitron_helicase-like"/>
</dbReference>
<keyword evidence="1" id="KW-0067">ATP-binding</keyword>
<dbReference type="Pfam" id="PF14214">
    <property type="entry name" value="Helitron_like_N"/>
    <property type="match status" value="1"/>
</dbReference>
<dbReference type="GO" id="GO:0043139">
    <property type="term" value="F:5'-3' DNA helicase activity"/>
    <property type="evidence" value="ECO:0007669"/>
    <property type="project" value="UniProtKB-EC"/>
</dbReference>
<evidence type="ECO:0000313" key="5">
    <source>
        <dbReference type="EMBL" id="KAF5366425.1"/>
    </source>
</evidence>
<name>A0A8H5LQM9_9AGAR</name>
<feature type="domain" description="DNA helicase Pif1-like DEAD-box helicase" evidence="2">
    <location>
        <begin position="1183"/>
        <end position="1353"/>
    </location>
</feature>
<dbReference type="Pfam" id="PF05970">
    <property type="entry name" value="PIF1"/>
    <property type="match status" value="1"/>
</dbReference>
<dbReference type="EC" id="5.6.2.3" evidence="1"/>
<evidence type="ECO:0000256" key="1">
    <source>
        <dbReference type="RuleBase" id="RU363044"/>
    </source>
</evidence>
<feature type="domain" description="DUF6570" evidence="4">
    <location>
        <begin position="330"/>
        <end position="464"/>
    </location>
</feature>
<evidence type="ECO:0000259" key="3">
    <source>
        <dbReference type="Pfam" id="PF14214"/>
    </source>
</evidence>
<dbReference type="GO" id="GO:0006281">
    <property type="term" value="P:DNA repair"/>
    <property type="evidence" value="ECO:0007669"/>
    <property type="project" value="UniProtKB-KW"/>
</dbReference>
<gene>
    <name evidence="5" type="ORF">D9758_009783</name>
</gene>
<reference evidence="5 6" key="1">
    <citation type="journal article" date="2020" name="ISME J.">
        <title>Uncovering the hidden diversity of litter-decomposition mechanisms in mushroom-forming fungi.</title>
        <authorList>
            <person name="Floudas D."/>
            <person name="Bentzer J."/>
            <person name="Ahren D."/>
            <person name="Johansson T."/>
            <person name="Persson P."/>
            <person name="Tunlid A."/>
        </authorList>
    </citation>
    <scope>NUCLEOTIDE SEQUENCE [LARGE SCALE GENOMIC DNA]</scope>
    <source>
        <strain evidence="5 6">CBS 291.85</strain>
    </source>
</reference>
<comment type="caution">
    <text evidence="5">The sequence shown here is derived from an EMBL/GenBank/DDBJ whole genome shotgun (WGS) entry which is preliminary data.</text>
</comment>
<keyword evidence="1" id="KW-0547">Nucleotide-binding</keyword>
<keyword evidence="1" id="KW-0227">DNA damage</keyword>
<dbReference type="Pfam" id="PF20209">
    <property type="entry name" value="DUF6570"/>
    <property type="match status" value="1"/>
</dbReference>
<comment type="similarity">
    <text evidence="1">Belongs to the helicase family.</text>
</comment>
<dbReference type="EMBL" id="JAACJM010000023">
    <property type="protein sequence ID" value="KAF5366425.1"/>
    <property type="molecule type" value="Genomic_DNA"/>
</dbReference>
<proteinExistence type="inferred from homology"/>
<dbReference type="InterPro" id="IPR051055">
    <property type="entry name" value="PIF1_helicase"/>
</dbReference>
<sequence>MIARSFASEDLAFAENSSTVSPSVYQYQLKYQTMERELGEGFCHLLGEKILYLMVKPGAVKGFKHWLLTPAAVDVVVHCFDSQSPKFLAELAISIPVATIIKNQATLEYRIQIVGFQGKSSSISVVLSHFFVARLKMLFTLSNEDLAQLFLFYRPERCVSTFEGEDRVSVVWEILTGVFGAVVNVIFSESEVYACKKQSSECLVFDQIDLYRPWFLEERERWPEFVPVSTQISCLASYRCKSVYVPPNICAVCACEDTDLSGETVAVSAIPSVELLKCTDPFILTHAPADHFQYLHPCLNGCFFEKKGFVDTDNKPAVYICKCCYSCLCKNSLPPLSLANEFYRGMLPSDLLELNITWAEEMVCTLYHTTVLVIRLYGSLDEDQPHVLHGNTSAFELNTVSTARVLPHSPDDLNGMISVVFVGPKKLTLQELRQIKQLYVRKSVVSRLLHYLFRHNRLYKNFSLPSTEILNMYPENDIIPGLEQCIVYDWETSATSVFDQQSSSFSEHPSAQFLESNADQDINGEPFSEHRQAILEHLGVHDPDCTKIPAWSMVSSALRNIQASRDCSIPDLAIHHSYSFVPEYNNPNLGCGMFPTLFPLGIGGFENRERKPYVTFETQANYYLDLCHRSFRYHYTFLFVIFNIMQHRTAHIHVHMTTSSRYLTFVNNSFASLTSKSLENLAKRIEKEGFLQTLTPQEKLGFQLLQKVNTVAARIPGSQSAKVHTRKEIRSYFGYFGLPQLFFTFNPCAVHSPIFQRIHAQQAARYLRGLDDTIPSHLTTPLQSALLIEFVSKEYSNYLPDSPTPSQSDVEHNRDNAGDYLAPKIRIQVNDDGSIKTTNQVLNYWHCDKNLSKISFYDFTRTFVMERKQDLKTNRLNVRRRFKLLASHPMSDTHELVLISNNFPSEPWKECVPNIIGQGIPCQGTSGHKLLALAHFKPFSPDMPLLTTSLDSEFESYQFLPFALRIIVNWEAIYECEDERDSERLRKQSEKTKKRMELFQSMHHMFNDSDNDVQSGTDPKQAHQQYNSLIKNLQLCQWLTAPNYCLDINSDNIQPMNTALPSLTKKNIEAWTASYKSAASMKASLRRAASGPSSQVYVPNANTSSDLNTDFNSARTYDPSQLPPLPLQTELIQGTENSPNSAMSPFEVLHMISQKNTLNQKQFQAFYIIAFRFLQRYIFRTDGELQKDPLQMFLTGPGGMGKTHVVNSVKEVMKMYGKDHCIRYLAPTGCAASLIDGMTIHKGLGIKIRQEWKDVALLFIDEVSLMDAGLFAEIDTALRFATKNYDEYFGGIFLVVAGDFNQLPPVGGSPLYKPIRSNPSSESQAEIKWRIGQMAWKRFDTVITLTEQNRMSSDPEYGAAVLQLRSRNCTQEDVDLFNSRRIKSWNHLSGLQLSEKKHYDASAIVATNLKRQVLNQCKTEAICTAPSGPSLIECFAYDEAMEISTKSTANQPKQKFLAKDAQEPRFHIRAELIKLNFSSQQS</sequence>
<dbReference type="PANTHER" id="PTHR47642:SF5">
    <property type="entry name" value="ATP-DEPENDENT DNA HELICASE"/>
    <property type="match status" value="1"/>
</dbReference>
<dbReference type="GO" id="GO:0006310">
    <property type="term" value="P:DNA recombination"/>
    <property type="evidence" value="ECO:0007669"/>
    <property type="project" value="UniProtKB-KW"/>
</dbReference>
<feature type="domain" description="Helitron helicase-like" evidence="3">
    <location>
        <begin position="626"/>
        <end position="761"/>
    </location>
</feature>
<evidence type="ECO:0000313" key="6">
    <source>
        <dbReference type="Proteomes" id="UP000559256"/>
    </source>
</evidence>
<dbReference type="Gene3D" id="3.40.50.300">
    <property type="entry name" value="P-loop containing nucleotide triphosphate hydrolases"/>
    <property type="match status" value="1"/>
</dbReference>